<dbReference type="AlphaFoldDB" id="A0A975PAZ8"/>
<keyword evidence="1" id="KW-0614">Plasmid</keyword>
<dbReference type="RefSeq" id="WP_260692242.1">
    <property type="nucleotide sequence ID" value="NZ_CP076365.1"/>
</dbReference>
<dbReference type="NCBIfam" id="TIGR02743">
    <property type="entry name" value="TraW"/>
    <property type="match status" value="1"/>
</dbReference>
<organism evidence="1 2">
    <name type="scientific">Gemmobacter fulvus</name>
    <dbReference type="NCBI Taxonomy" id="2840474"/>
    <lineage>
        <taxon>Bacteria</taxon>
        <taxon>Pseudomonadati</taxon>
        <taxon>Pseudomonadota</taxon>
        <taxon>Alphaproteobacteria</taxon>
        <taxon>Rhodobacterales</taxon>
        <taxon>Paracoccaceae</taxon>
        <taxon>Gemmobacter</taxon>
    </lineage>
</organism>
<proteinExistence type="predicted"/>
<gene>
    <name evidence="1" type="primary">traW</name>
    <name evidence="1" type="ORF">KM031_21530</name>
</gene>
<dbReference type="KEGG" id="gfu:KM031_21530"/>
<protein>
    <submittedName>
        <fullName evidence="1">Type-F conjugative transfer system protein TraW</fullName>
    </submittedName>
</protein>
<dbReference type="InterPro" id="IPR014114">
    <property type="entry name" value="TraW"/>
</dbReference>
<reference evidence="1" key="1">
    <citation type="submission" date="2021-06" db="EMBL/GenBank/DDBJ databases">
        <authorList>
            <person name="Lee C.-S."/>
            <person name="Jin L."/>
        </authorList>
    </citation>
    <scope>NUCLEOTIDE SEQUENCE</scope>
    <source>
        <strain evidence="1">Con5</strain>
        <plasmid evidence="1">p4</plasmid>
    </source>
</reference>
<accession>A0A975PAZ8</accession>
<keyword evidence="2" id="KW-1185">Reference proteome</keyword>
<evidence type="ECO:0000313" key="2">
    <source>
        <dbReference type="Proteomes" id="UP000679352"/>
    </source>
</evidence>
<name>A0A975PAZ8_9RHOB</name>
<evidence type="ECO:0000313" key="1">
    <source>
        <dbReference type="EMBL" id="QWK93009.1"/>
    </source>
</evidence>
<sequence length="213" mass="23820">MAWHGALMASTLGVAMVVSPCVQARDLGNYGEVFAVTEPDFLAEIMARLKAMEADGGLAKMERDMQDRTRSYAMRPRSAGALPRAEVNRAFDIDLTIQVDRDLADHKGQVFAPAGTVVNPLAYSHFRKTILFIDGDDPEQVEWAVAQGTELDSLIVLIKGAPLELMRKHGRRFWFDQDGVMTGRFQIARLPSRVFRMDPVMRVEEVALQKGKR</sequence>
<geneLocation type="plasmid" evidence="1 2">
    <name>p4</name>
</geneLocation>
<dbReference type="Proteomes" id="UP000679352">
    <property type="component" value="Plasmid p4"/>
</dbReference>
<dbReference type="EMBL" id="CP076365">
    <property type="protein sequence ID" value="QWK93009.1"/>
    <property type="molecule type" value="Genomic_DNA"/>
</dbReference>